<name>A0AAD8YXW3_9TELE</name>
<dbReference type="PANTHER" id="PTHR37996:SF1">
    <property type="entry name" value="B- AND T-LYMPHOCYTE ATTENUATOR"/>
    <property type="match status" value="1"/>
</dbReference>
<dbReference type="InterPro" id="IPR039257">
    <property type="entry name" value="BTLA"/>
</dbReference>
<feature type="signal peptide" evidence="1">
    <location>
        <begin position="1"/>
        <end position="27"/>
    </location>
</feature>
<organism evidence="3 4">
    <name type="scientific">Electrophorus voltai</name>
    <dbReference type="NCBI Taxonomy" id="2609070"/>
    <lineage>
        <taxon>Eukaryota</taxon>
        <taxon>Metazoa</taxon>
        <taxon>Chordata</taxon>
        <taxon>Craniata</taxon>
        <taxon>Vertebrata</taxon>
        <taxon>Euteleostomi</taxon>
        <taxon>Actinopterygii</taxon>
        <taxon>Neopterygii</taxon>
        <taxon>Teleostei</taxon>
        <taxon>Ostariophysi</taxon>
        <taxon>Gymnotiformes</taxon>
        <taxon>Gymnotoidei</taxon>
        <taxon>Gymnotidae</taxon>
        <taxon>Electrophorus</taxon>
    </lineage>
</organism>
<keyword evidence="1" id="KW-0732">Signal</keyword>
<evidence type="ECO:0000256" key="1">
    <source>
        <dbReference type="SAM" id="SignalP"/>
    </source>
</evidence>
<evidence type="ECO:0000259" key="2">
    <source>
        <dbReference type="PROSITE" id="PS50835"/>
    </source>
</evidence>
<dbReference type="PANTHER" id="PTHR37996">
    <property type="entry name" value="B- AND T-LYMPHOCYTE ATTENUATOR"/>
    <property type="match status" value="1"/>
</dbReference>
<dbReference type="InterPro" id="IPR013783">
    <property type="entry name" value="Ig-like_fold"/>
</dbReference>
<comment type="caution">
    <text evidence="3">The sequence shown here is derived from an EMBL/GenBank/DDBJ whole genome shotgun (WGS) entry which is preliminary data.</text>
</comment>
<reference evidence="3" key="1">
    <citation type="submission" date="2023-03" db="EMBL/GenBank/DDBJ databases">
        <title>Electrophorus voltai genome.</title>
        <authorList>
            <person name="Bian C."/>
        </authorList>
    </citation>
    <scope>NUCLEOTIDE SEQUENCE</scope>
    <source>
        <strain evidence="3">CB-2022</strain>
        <tissue evidence="3">Muscle</tissue>
    </source>
</reference>
<dbReference type="AlphaFoldDB" id="A0AAD8YXW3"/>
<dbReference type="InterPro" id="IPR003599">
    <property type="entry name" value="Ig_sub"/>
</dbReference>
<dbReference type="GO" id="GO:0002768">
    <property type="term" value="P:immune response-regulating cell surface receptor signaling pathway"/>
    <property type="evidence" value="ECO:0007669"/>
    <property type="project" value="InterPro"/>
</dbReference>
<proteinExistence type="predicted"/>
<evidence type="ECO:0000313" key="3">
    <source>
        <dbReference type="EMBL" id="KAK1789052.1"/>
    </source>
</evidence>
<gene>
    <name evidence="3" type="ORF">P4O66_015009</name>
</gene>
<dbReference type="InterPro" id="IPR036179">
    <property type="entry name" value="Ig-like_dom_sf"/>
</dbReference>
<keyword evidence="4" id="KW-1185">Reference proteome</keyword>
<sequence length="169" mass="18873">MDRPLLEMSSTLNGLHVALVLLVIIDAQGPPDPCIPAAKVRKNSFLIVTSKSQSRISCPVTYCEKIPTIKWVKISDMDTWTQLYETDQITITEEQSNSGLKEVTSHLSFKSISKYDSGVYRCKIVVSSFSSESHNINVSVSGHILDLEINSKDNSQNMPHSEYVKNLLQ</sequence>
<dbReference type="GO" id="GO:0038023">
    <property type="term" value="F:signaling receptor activity"/>
    <property type="evidence" value="ECO:0007669"/>
    <property type="project" value="InterPro"/>
</dbReference>
<dbReference type="InterPro" id="IPR007110">
    <property type="entry name" value="Ig-like_dom"/>
</dbReference>
<dbReference type="GO" id="GO:0005886">
    <property type="term" value="C:plasma membrane"/>
    <property type="evidence" value="ECO:0007669"/>
    <property type="project" value="InterPro"/>
</dbReference>
<dbReference type="EMBL" id="JAROKS010000022">
    <property type="protein sequence ID" value="KAK1789052.1"/>
    <property type="molecule type" value="Genomic_DNA"/>
</dbReference>
<feature type="chain" id="PRO_5042200831" description="Ig-like domain-containing protein" evidence="1">
    <location>
        <begin position="28"/>
        <end position="169"/>
    </location>
</feature>
<dbReference type="PROSITE" id="PS50835">
    <property type="entry name" value="IG_LIKE"/>
    <property type="match status" value="1"/>
</dbReference>
<dbReference type="SUPFAM" id="SSF48726">
    <property type="entry name" value="Immunoglobulin"/>
    <property type="match status" value="1"/>
</dbReference>
<dbReference type="Gene3D" id="2.60.40.10">
    <property type="entry name" value="Immunoglobulins"/>
    <property type="match status" value="1"/>
</dbReference>
<protein>
    <recommendedName>
        <fullName evidence="2">Ig-like domain-containing protein</fullName>
    </recommendedName>
</protein>
<dbReference type="SMART" id="SM00409">
    <property type="entry name" value="IG"/>
    <property type="match status" value="1"/>
</dbReference>
<feature type="domain" description="Ig-like" evidence="2">
    <location>
        <begin position="36"/>
        <end position="139"/>
    </location>
</feature>
<dbReference type="Proteomes" id="UP001239994">
    <property type="component" value="Unassembled WGS sequence"/>
</dbReference>
<evidence type="ECO:0000313" key="4">
    <source>
        <dbReference type="Proteomes" id="UP001239994"/>
    </source>
</evidence>
<accession>A0AAD8YXW3</accession>